<dbReference type="EMBL" id="HBIZ01065744">
    <property type="protein sequence ID" value="CAE0787645.1"/>
    <property type="molecule type" value="Transcribed_RNA"/>
</dbReference>
<evidence type="ECO:0000259" key="3">
    <source>
        <dbReference type="PROSITE" id="PS51294"/>
    </source>
</evidence>
<feature type="domain" description="Myb-like" evidence="2">
    <location>
        <begin position="4"/>
        <end position="54"/>
    </location>
</feature>
<accession>A0A7S4C5J3</accession>
<dbReference type="SUPFAM" id="SSF46689">
    <property type="entry name" value="Homeodomain-like"/>
    <property type="match status" value="1"/>
</dbReference>
<evidence type="ECO:0000259" key="2">
    <source>
        <dbReference type="PROSITE" id="PS50090"/>
    </source>
</evidence>
<protein>
    <recommendedName>
        <fullName evidence="5">Myb-like domain-containing protein</fullName>
    </recommendedName>
</protein>
<dbReference type="InterPro" id="IPR009057">
    <property type="entry name" value="Homeodomain-like_sf"/>
</dbReference>
<reference evidence="4" key="1">
    <citation type="submission" date="2021-01" db="EMBL/GenBank/DDBJ databases">
        <authorList>
            <person name="Corre E."/>
            <person name="Pelletier E."/>
            <person name="Niang G."/>
            <person name="Scheremetjew M."/>
            <person name="Finn R."/>
            <person name="Kale V."/>
            <person name="Holt S."/>
            <person name="Cochrane G."/>
            <person name="Meng A."/>
            <person name="Brown T."/>
            <person name="Cohen L."/>
        </authorList>
    </citation>
    <scope>NUCLEOTIDE SEQUENCE</scope>
    <source>
        <strain evidence="4">CCMP645</strain>
    </source>
</reference>
<sequence length="319" mass="32571">MDARGGHAPEAWTHEEDTRILQGVAMVGFKWKKIAEAIPGRSGDAVRNRYQRLKAATADGLAAGDHLASSETHAGASPPPLSGCPSSLMPPPPRPAQSYAVGAFSAAADACRSSCEQRGVNAACSGNTSMGSVSSYTPVASAYVSTDTELRTPPLVAVATPSPASSANGFPHAAAASWTNLPVGFVQGKAGMQQAGLQQAAMQQAAMQQAAMQQAAMHQAALQQACGGAPLSARAIQPSGSRSATSAAAHFGSTPAANDPFAQMLATAVPSVLQPGVRFQPTGSIVSSLPNGFDCDSSYSSLESNSRSRSRSNVFEASR</sequence>
<gene>
    <name evidence="4" type="ORF">PCAR00345_LOCUS40353</name>
</gene>
<dbReference type="PROSITE" id="PS51294">
    <property type="entry name" value="HTH_MYB"/>
    <property type="match status" value="1"/>
</dbReference>
<dbReference type="InterPro" id="IPR017930">
    <property type="entry name" value="Myb_dom"/>
</dbReference>
<organism evidence="4">
    <name type="scientific">Chrysotila carterae</name>
    <name type="common">Marine alga</name>
    <name type="synonym">Syracosphaera carterae</name>
    <dbReference type="NCBI Taxonomy" id="13221"/>
    <lineage>
        <taxon>Eukaryota</taxon>
        <taxon>Haptista</taxon>
        <taxon>Haptophyta</taxon>
        <taxon>Prymnesiophyceae</taxon>
        <taxon>Isochrysidales</taxon>
        <taxon>Isochrysidaceae</taxon>
        <taxon>Chrysotila</taxon>
    </lineage>
</organism>
<dbReference type="Gene3D" id="1.10.10.60">
    <property type="entry name" value="Homeodomain-like"/>
    <property type="match status" value="1"/>
</dbReference>
<proteinExistence type="predicted"/>
<feature type="region of interest" description="Disordered" evidence="1">
    <location>
        <begin position="64"/>
        <end position="95"/>
    </location>
</feature>
<dbReference type="InterPro" id="IPR001005">
    <property type="entry name" value="SANT/Myb"/>
</dbReference>
<dbReference type="CDD" id="cd00167">
    <property type="entry name" value="SANT"/>
    <property type="match status" value="1"/>
</dbReference>
<evidence type="ECO:0008006" key="5">
    <source>
        <dbReference type="Google" id="ProtNLM"/>
    </source>
</evidence>
<feature type="compositionally biased region" description="Low complexity" evidence="1">
    <location>
        <begin position="297"/>
        <end position="307"/>
    </location>
</feature>
<feature type="domain" description="HTH myb-type" evidence="3">
    <location>
        <begin position="1"/>
        <end position="58"/>
    </location>
</feature>
<dbReference type="SMART" id="SM00717">
    <property type="entry name" value="SANT"/>
    <property type="match status" value="1"/>
</dbReference>
<evidence type="ECO:0000256" key="1">
    <source>
        <dbReference type="SAM" id="MobiDB-lite"/>
    </source>
</evidence>
<dbReference type="PROSITE" id="PS50090">
    <property type="entry name" value="MYB_LIKE"/>
    <property type="match status" value="1"/>
</dbReference>
<feature type="compositionally biased region" description="Pro residues" evidence="1">
    <location>
        <begin position="77"/>
        <end position="95"/>
    </location>
</feature>
<evidence type="ECO:0000313" key="4">
    <source>
        <dbReference type="EMBL" id="CAE0787645.1"/>
    </source>
</evidence>
<name>A0A7S4C5J3_CHRCT</name>
<feature type="region of interest" description="Disordered" evidence="1">
    <location>
        <begin position="297"/>
        <end position="319"/>
    </location>
</feature>
<dbReference type="AlphaFoldDB" id="A0A7S4C5J3"/>
<dbReference type="Pfam" id="PF00249">
    <property type="entry name" value="Myb_DNA-binding"/>
    <property type="match status" value="1"/>
</dbReference>